<keyword evidence="4 6" id="KW-1133">Transmembrane helix</keyword>
<dbReference type="Gene3D" id="1.20.1250.20">
    <property type="entry name" value="MFS general substrate transporter like domains"/>
    <property type="match status" value="1"/>
</dbReference>
<evidence type="ECO:0000256" key="6">
    <source>
        <dbReference type="SAM" id="Phobius"/>
    </source>
</evidence>
<feature type="transmembrane region" description="Helical" evidence="6">
    <location>
        <begin position="145"/>
        <end position="163"/>
    </location>
</feature>
<feature type="transmembrane region" description="Helical" evidence="6">
    <location>
        <begin position="169"/>
        <end position="187"/>
    </location>
</feature>
<proteinExistence type="predicted"/>
<feature type="transmembrane region" description="Helical" evidence="6">
    <location>
        <begin position="357"/>
        <end position="379"/>
    </location>
</feature>
<comment type="subcellular location">
    <subcellularLocation>
        <location evidence="1">Cell membrane</location>
        <topology evidence="1">Multi-pass membrane protein</topology>
    </subcellularLocation>
</comment>
<name>A0A1H6D6G7_9ACTN</name>
<dbReference type="Proteomes" id="UP000236754">
    <property type="component" value="Unassembled WGS sequence"/>
</dbReference>
<evidence type="ECO:0000256" key="4">
    <source>
        <dbReference type="ARBA" id="ARBA00022989"/>
    </source>
</evidence>
<sequence>MRSYRQLFATPEFAPLFATSSVQVAAQTVSGLALSILVYGSTGSPLLAALAMFGPCLAQVAGAATLLSAADRLPPRAATAGLALVFAVATAAQAVPGLPVGAAFAILLAEGLVGSLGGGVRYGLLNEILPRDGYLLGRSVLNMSVGALQIVGFAAGGALVAVLSARGTLLVSAALYLAAAAVARYGLGPRPPRAADRASLGRTLRTNALLWSSRPRRAVYLALWVPNGLIVGCESLYVPYAPDHAGLLFACAALGMLAGDTLTGRFVPRRVRERLGAPLRLLLAAPYLVFAVHPVLPLALAAVVLASVGYSAGLLLQERLMDLTPEELGGHALGLHSSGMLTMQGVGAALAGGVAQWLSPAAAMSVMAAASVAVTLCLAPSLRFRGARSAAAAPAPADAAA</sequence>
<keyword evidence="3 6" id="KW-0812">Transmembrane</keyword>
<feature type="transmembrane region" description="Helical" evidence="6">
    <location>
        <begin position="275"/>
        <end position="292"/>
    </location>
</feature>
<feature type="transmembrane region" description="Helical" evidence="6">
    <location>
        <begin position="101"/>
        <end position="124"/>
    </location>
</feature>
<protein>
    <recommendedName>
        <fullName evidence="9">MFS transporter</fullName>
    </recommendedName>
</protein>
<dbReference type="SUPFAM" id="SSF103473">
    <property type="entry name" value="MFS general substrate transporter"/>
    <property type="match status" value="1"/>
</dbReference>
<evidence type="ECO:0008006" key="9">
    <source>
        <dbReference type="Google" id="ProtNLM"/>
    </source>
</evidence>
<feature type="transmembrane region" description="Helical" evidence="6">
    <location>
        <begin position="244"/>
        <end position="263"/>
    </location>
</feature>
<evidence type="ECO:0000256" key="2">
    <source>
        <dbReference type="ARBA" id="ARBA00022475"/>
    </source>
</evidence>
<evidence type="ECO:0000256" key="5">
    <source>
        <dbReference type="ARBA" id="ARBA00023136"/>
    </source>
</evidence>
<reference evidence="7 8" key="1">
    <citation type="submission" date="2016-10" db="EMBL/GenBank/DDBJ databases">
        <authorList>
            <person name="de Groot N.N."/>
        </authorList>
    </citation>
    <scope>NUCLEOTIDE SEQUENCE [LARGE SCALE GENOMIC DNA]</scope>
    <source>
        <strain evidence="7 8">CGMCC 4.2023</strain>
    </source>
</reference>
<gene>
    <name evidence="7" type="ORF">SAMN05216223_11221</name>
</gene>
<dbReference type="PANTHER" id="PTHR23513:SF11">
    <property type="entry name" value="STAPHYLOFERRIN A TRANSPORTER"/>
    <property type="match status" value="1"/>
</dbReference>
<accession>A0A1H6D6G7</accession>
<evidence type="ECO:0000256" key="3">
    <source>
        <dbReference type="ARBA" id="ARBA00022692"/>
    </source>
</evidence>
<keyword evidence="8" id="KW-1185">Reference proteome</keyword>
<feature type="transmembrane region" description="Helical" evidence="6">
    <location>
        <begin position="77"/>
        <end position="95"/>
    </location>
</feature>
<dbReference type="GO" id="GO:0005886">
    <property type="term" value="C:plasma membrane"/>
    <property type="evidence" value="ECO:0007669"/>
    <property type="project" value="UniProtKB-SubCell"/>
</dbReference>
<evidence type="ECO:0000313" key="7">
    <source>
        <dbReference type="EMBL" id="SEG80383.1"/>
    </source>
</evidence>
<feature type="transmembrane region" description="Helical" evidence="6">
    <location>
        <begin position="218"/>
        <end position="238"/>
    </location>
</feature>
<keyword evidence="5 6" id="KW-0472">Membrane</keyword>
<dbReference type="AlphaFoldDB" id="A0A1H6D6G7"/>
<evidence type="ECO:0000313" key="8">
    <source>
        <dbReference type="Proteomes" id="UP000236754"/>
    </source>
</evidence>
<dbReference type="OrthoDB" id="3287459at2"/>
<dbReference type="RefSeq" id="WP_103888325.1">
    <property type="nucleotide sequence ID" value="NZ_FNVU01000012.1"/>
</dbReference>
<dbReference type="PANTHER" id="PTHR23513">
    <property type="entry name" value="INTEGRAL MEMBRANE EFFLUX PROTEIN-RELATED"/>
    <property type="match status" value="1"/>
</dbReference>
<organism evidence="7 8">
    <name type="scientific">Actinacidiphila yanglinensis</name>
    <dbReference type="NCBI Taxonomy" id="310779"/>
    <lineage>
        <taxon>Bacteria</taxon>
        <taxon>Bacillati</taxon>
        <taxon>Actinomycetota</taxon>
        <taxon>Actinomycetes</taxon>
        <taxon>Kitasatosporales</taxon>
        <taxon>Streptomycetaceae</taxon>
        <taxon>Actinacidiphila</taxon>
    </lineage>
</organism>
<keyword evidence="2" id="KW-1003">Cell membrane</keyword>
<dbReference type="EMBL" id="FNVU01000012">
    <property type="protein sequence ID" value="SEG80383.1"/>
    <property type="molecule type" value="Genomic_DNA"/>
</dbReference>
<evidence type="ECO:0000256" key="1">
    <source>
        <dbReference type="ARBA" id="ARBA00004651"/>
    </source>
</evidence>
<dbReference type="InterPro" id="IPR036259">
    <property type="entry name" value="MFS_trans_sf"/>
</dbReference>
<feature type="transmembrane region" description="Helical" evidence="6">
    <location>
        <begin position="50"/>
        <end position="70"/>
    </location>
</feature>